<dbReference type="GO" id="GO:0160147">
    <property type="term" value="F:tRNA pseudouridine(38-40) synthase activity"/>
    <property type="evidence" value="ECO:0007669"/>
    <property type="project" value="UniProtKB-EC"/>
</dbReference>
<dbReference type="CDD" id="cd02570">
    <property type="entry name" value="PseudoU_synth_EcTruA"/>
    <property type="match status" value="1"/>
</dbReference>
<name>A0A7R6TQF0_9RHOO</name>
<evidence type="ECO:0000256" key="7">
    <source>
        <dbReference type="RuleBase" id="RU003792"/>
    </source>
</evidence>
<dbReference type="Gene3D" id="3.30.70.580">
    <property type="entry name" value="Pseudouridine synthase I, catalytic domain, N-terminal subdomain"/>
    <property type="match status" value="1"/>
</dbReference>
<evidence type="ECO:0000256" key="6">
    <source>
        <dbReference type="PIRSR" id="PIRSR001430-2"/>
    </source>
</evidence>
<keyword evidence="10" id="KW-1185">Reference proteome</keyword>
<comment type="subunit">
    <text evidence="4">Homodimer.</text>
</comment>
<dbReference type="Gene3D" id="3.30.70.660">
    <property type="entry name" value="Pseudouridine synthase I, catalytic domain, C-terminal subdomain"/>
    <property type="match status" value="1"/>
</dbReference>
<keyword evidence="3 4" id="KW-0413">Isomerase</keyword>
<proteinExistence type="inferred from homology"/>
<dbReference type="InterPro" id="IPR001406">
    <property type="entry name" value="PsdUridine_synth_TruA"/>
</dbReference>
<dbReference type="InterPro" id="IPR020095">
    <property type="entry name" value="PsdUridine_synth_TruA_C"/>
</dbReference>
<dbReference type="NCBIfam" id="TIGR00071">
    <property type="entry name" value="hisT_truA"/>
    <property type="match status" value="1"/>
</dbReference>
<dbReference type="InterPro" id="IPR020103">
    <property type="entry name" value="PsdUridine_synth_cat_dom_sf"/>
</dbReference>
<dbReference type="EC" id="5.4.99.12" evidence="4"/>
<dbReference type="FunFam" id="3.30.70.580:FF:000001">
    <property type="entry name" value="tRNA pseudouridine synthase A"/>
    <property type="match status" value="1"/>
</dbReference>
<dbReference type="GO" id="GO:0031119">
    <property type="term" value="P:tRNA pseudouridine synthesis"/>
    <property type="evidence" value="ECO:0007669"/>
    <property type="project" value="UniProtKB-UniRule"/>
</dbReference>
<evidence type="ECO:0000313" key="9">
    <source>
        <dbReference type="EMBL" id="BBU69308.1"/>
    </source>
</evidence>
<evidence type="ECO:0000256" key="4">
    <source>
        <dbReference type="HAMAP-Rule" id="MF_00171"/>
    </source>
</evidence>
<sequence length="281" mass="30715">MSLQRWALGIEYDGGSFHGWQTQAPTTQVVDGRPIGSTLPTVQGALEAALSQIADAPVQVVCAGRTDTGVHATGQVIHFDAPVLRPETAWVRGVNAQLPYSCAVRWAQPVSTDFHARFSATGRRYRYLLLNRPERLALFSGRAGWFHRPLDVEPMSHAAQSILGTHDFSAFRAAECQANSPVRTLTESRVTRQGDWLIFDFAANAFLQHMIRNLVGALVTIGKGEAPASLMIELLAQKNRTLSPPTFMPDGLYLTAVDYDAGWGLPTAGLSGDPLQIFNFR</sequence>
<comment type="catalytic activity">
    <reaction evidence="4 7">
        <text>uridine(38/39/40) in tRNA = pseudouridine(38/39/40) in tRNA</text>
        <dbReference type="Rhea" id="RHEA:22376"/>
        <dbReference type="Rhea" id="RHEA-COMP:10085"/>
        <dbReference type="Rhea" id="RHEA-COMP:10087"/>
        <dbReference type="ChEBI" id="CHEBI:65314"/>
        <dbReference type="ChEBI" id="CHEBI:65315"/>
        <dbReference type="EC" id="5.4.99.12"/>
    </reaction>
</comment>
<dbReference type="Pfam" id="PF01416">
    <property type="entry name" value="PseudoU_synth_1"/>
    <property type="match status" value="2"/>
</dbReference>
<comment type="similarity">
    <text evidence="1 4 7">Belongs to the tRNA pseudouridine synthase TruA family.</text>
</comment>
<dbReference type="EMBL" id="AP022345">
    <property type="protein sequence ID" value="BBU69308.1"/>
    <property type="molecule type" value="Genomic_DNA"/>
</dbReference>
<dbReference type="PANTHER" id="PTHR11142">
    <property type="entry name" value="PSEUDOURIDYLATE SYNTHASE"/>
    <property type="match status" value="1"/>
</dbReference>
<dbReference type="AlphaFoldDB" id="A0A7R6TQF0"/>
<dbReference type="HAMAP" id="MF_00171">
    <property type="entry name" value="TruA"/>
    <property type="match status" value="1"/>
</dbReference>
<dbReference type="RefSeq" id="WP_162071291.1">
    <property type="nucleotide sequence ID" value="NZ_AP022345.1"/>
</dbReference>
<comment type="function">
    <text evidence="4">Formation of pseudouridine at positions 38, 39 and 40 in the anticodon stem and loop of transfer RNAs.</text>
</comment>
<feature type="binding site" evidence="4 6">
    <location>
        <position position="125"/>
    </location>
    <ligand>
        <name>substrate</name>
    </ligand>
</feature>
<evidence type="ECO:0000256" key="3">
    <source>
        <dbReference type="ARBA" id="ARBA00023235"/>
    </source>
</evidence>
<dbReference type="OrthoDB" id="9811823at2"/>
<dbReference type="Proteomes" id="UP000463961">
    <property type="component" value="Chromosome"/>
</dbReference>
<evidence type="ECO:0000259" key="8">
    <source>
        <dbReference type="Pfam" id="PF01416"/>
    </source>
</evidence>
<protein>
    <recommendedName>
        <fullName evidence="4">tRNA pseudouridine synthase A</fullName>
        <ecNumber evidence="4">5.4.99.12</ecNumber>
    </recommendedName>
    <alternativeName>
        <fullName evidence="4">tRNA pseudouridine(38-40) synthase</fullName>
    </alternativeName>
    <alternativeName>
        <fullName evidence="4">tRNA pseudouridylate synthase I</fullName>
    </alternativeName>
    <alternativeName>
        <fullName evidence="4">tRNA-uridine isomerase I</fullName>
    </alternativeName>
</protein>
<evidence type="ECO:0000256" key="1">
    <source>
        <dbReference type="ARBA" id="ARBA00009375"/>
    </source>
</evidence>
<evidence type="ECO:0000256" key="2">
    <source>
        <dbReference type="ARBA" id="ARBA00022694"/>
    </source>
</evidence>
<feature type="domain" description="Pseudouridine synthase I TruA alpha/beta" evidence="8">
    <location>
        <begin position="40"/>
        <end position="118"/>
    </location>
</feature>
<dbReference type="InterPro" id="IPR020097">
    <property type="entry name" value="PsdUridine_synth_TruA_a/b_dom"/>
</dbReference>
<dbReference type="PIRSF" id="PIRSF001430">
    <property type="entry name" value="tRNA_psdUrid_synth"/>
    <property type="match status" value="1"/>
</dbReference>
<keyword evidence="2 4" id="KW-0819">tRNA processing</keyword>
<comment type="caution">
    <text evidence="4">Lacks conserved residue(s) required for the propagation of feature annotation.</text>
</comment>
<evidence type="ECO:0000313" key="10">
    <source>
        <dbReference type="Proteomes" id="UP000463961"/>
    </source>
</evidence>
<gene>
    <name evidence="4 9" type="primary">truA</name>
    <name evidence="9" type="ORF">ICHIAU1_15910</name>
</gene>
<dbReference type="PANTHER" id="PTHR11142:SF0">
    <property type="entry name" value="TRNA PSEUDOURIDINE SYNTHASE-LIKE 1"/>
    <property type="match status" value="1"/>
</dbReference>
<reference evidence="10" key="1">
    <citation type="submission" date="2020-01" db="EMBL/GenBank/DDBJ databases">
        <title>Phosphoaccumulans saitamaens gen. nov., sp. nov., a polyphosphate accumulating bacterium isolated from surface river water.</title>
        <authorList>
            <person name="Watanabe K."/>
            <person name="Suda W."/>
        </authorList>
    </citation>
    <scope>NUCLEOTIDE SEQUENCE [LARGE SCALE GENOMIC DNA]</scope>
    <source>
        <strain evidence="10">ICHIAU1</strain>
    </source>
</reference>
<accession>A0A7R6TQF0</accession>
<dbReference type="GO" id="GO:0003723">
    <property type="term" value="F:RNA binding"/>
    <property type="evidence" value="ECO:0007669"/>
    <property type="project" value="InterPro"/>
</dbReference>
<dbReference type="InterPro" id="IPR020094">
    <property type="entry name" value="TruA/RsuA/RluB/E/F_N"/>
</dbReference>
<organism evidence="9 10">
    <name type="scientific">Fluviibacter phosphoraccumulans</name>
    <dbReference type="NCBI Taxonomy" id="1751046"/>
    <lineage>
        <taxon>Bacteria</taxon>
        <taxon>Pseudomonadati</taxon>
        <taxon>Pseudomonadota</taxon>
        <taxon>Betaproteobacteria</taxon>
        <taxon>Rhodocyclales</taxon>
        <taxon>Fluviibacteraceae</taxon>
        <taxon>Fluviibacter</taxon>
    </lineage>
</organism>
<feature type="active site" description="Nucleophile" evidence="4 5">
    <location>
        <position position="67"/>
    </location>
</feature>
<evidence type="ECO:0000256" key="5">
    <source>
        <dbReference type="PIRSR" id="PIRSR001430-1"/>
    </source>
</evidence>
<feature type="domain" description="Pseudouridine synthase I TruA alpha/beta" evidence="8">
    <location>
        <begin position="158"/>
        <end position="260"/>
    </location>
</feature>
<dbReference type="SUPFAM" id="SSF55120">
    <property type="entry name" value="Pseudouridine synthase"/>
    <property type="match status" value="1"/>
</dbReference>